<evidence type="ECO:0000256" key="1">
    <source>
        <dbReference type="ARBA" id="ARBA00006247"/>
    </source>
</evidence>
<evidence type="ECO:0000313" key="4">
    <source>
        <dbReference type="EMBL" id="SCW02222.1"/>
    </source>
</evidence>
<dbReference type="Pfam" id="PF01546">
    <property type="entry name" value="Peptidase_M20"/>
    <property type="match status" value="1"/>
</dbReference>
<dbReference type="Gene3D" id="3.40.630.10">
    <property type="entry name" value="Zn peptidases"/>
    <property type="match status" value="1"/>
</dbReference>
<evidence type="ECO:0000259" key="3">
    <source>
        <dbReference type="Pfam" id="PF07687"/>
    </source>
</evidence>
<dbReference type="Pfam" id="PF07687">
    <property type="entry name" value="M20_dimer"/>
    <property type="match status" value="1"/>
</dbReference>
<dbReference type="PANTHER" id="PTHR32494:SF5">
    <property type="entry name" value="ALLANTOATE AMIDOHYDROLASE"/>
    <property type="match status" value="1"/>
</dbReference>
<dbReference type="OrthoDB" id="4676at2759"/>
<dbReference type="PANTHER" id="PTHR32494">
    <property type="entry name" value="ALLANTOATE DEIMINASE-RELATED"/>
    <property type="match status" value="1"/>
</dbReference>
<keyword evidence="5" id="KW-1185">Reference proteome</keyword>
<sequence length="485" mass="53396">MLSLMHKHSYISLLSFKSGASLRHRASHAAIYLRPFHSNAQSKDAAEGTIGSASIQSTEALRIHPGRLNQTILNSGNRFGKAYRWGDQPHEFGLRRLAGTEVDGAVRDWFVEECRSLGCTIKVDEIGNIFATYPGKHSGNPTAIGSHLDTQPEAGKYDGILGVLAGLEVLRTFKENGYVPNFDVCVVCWFNEEGARFAHSCMGSTVWAENMSLQEAYGMLSLNEEKPQSVIDSLDSIGYKGETVASYKQNELAAHFELHIEQGPLLEDENKKIGIVTGVQAYHWEKITVYGISSHAGTTPWKSRKDALVTASKMIVSAANIAERHGGLFTCGIVDVKPYSINIIPTEASFTVDFRHENDIKMASIIDDAHAEFKKIAQEGKTTFDSEFLLTSKAVKFHDTCINCVTKSALDQFDSSEVIEICSGAGHDSCQTSSRIPTSMIFIPSKDGLSHNYHEYSSPEDIENGFKVLLQSIINYDNSRLVQSA</sequence>
<dbReference type="InterPro" id="IPR011650">
    <property type="entry name" value="Peptidase_M20_dimer"/>
</dbReference>
<dbReference type="OMA" id="CLQAYPG"/>
<evidence type="ECO:0000313" key="5">
    <source>
        <dbReference type="Proteomes" id="UP000190831"/>
    </source>
</evidence>
<dbReference type="InterPro" id="IPR036264">
    <property type="entry name" value="Bact_exopeptidase_dim_dom"/>
</dbReference>
<organism evidence="4 5">
    <name type="scientific">Lachancea fermentati</name>
    <name type="common">Zygosaccharomyces fermentati</name>
    <dbReference type="NCBI Taxonomy" id="4955"/>
    <lineage>
        <taxon>Eukaryota</taxon>
        <taxon>Fungi</taxon>
        <taxon>Dikarya</taxon>
        <taxon>Ascomycota</taxon>
        <taxon>Saccharomycotina</taxon>
        <taxon>Saccharomycetes</taxon>
        <taxon>Saccharomycetales</taxon>
        <taxon>Saccharomycetaceae</taxon>
        <taxon>Lachancea</taxon>
    </lineage>
</organism>
<dbReference type="Gene3D" id="3.30.70.360">
    <property type="match status" value="1"/>
</dbReference>
<dbReference type="AlphaFoldDB" id="A0A1G4MEE7"/>
<accession>A0A1G4MEE7</accession>
<dbReference type="SUPFAM" id="SSF55031">
    <property type="entry name" value="Bacterial exopeptidase dimerisation domain"/>
    <property type="match status" value="1"/>
</dbReference>
<comment type="similarity">
    <text evidence="1">Belongs to the peptidase M20A family.</text>
</comment>
<evidence type="ECO:0000256" key="2">
    <source>
        <dbReference type="ARBA" id="ARBA00022801"/>
    </source>
</evidence>
<proteinExistence type="inferred from homology"/>
<dbReference type="InterPro" id="IPR010158">
    <property type="entry name" value="Amidase_Cbmase"/>
</dbReference>
<dbReference type="InterPro" id="IPR002933">
    <property type="entry name" value="Peptidase_M20"/>
</dbReference>
<dbReference type="Proteomes" id="UP000190831">
    <property type="component" value="Chromosome F"/>
</dbReference>
<dbReference type="STRING" id="4955.A0A1G4MEE7"/>
<dbReference type="SUPFAM" id="SSF53187">
    <property type="entry name" value="Zn-dependent exopeptidases"/>
    <property type="match status" value="1"/>
</dbReference>
<feature type="domain" description="Peptidase M20 dimerisation" evidence="3">
    <location>
        <begin position="282"/>
        <end position="380"/>
    </location>
</feature>
<protein>
    <submittedName>
        <fullName evidence="4">LAFE_0F01662g1_1</fullName>
    </submittedName>
</protein>
<keyword evidence="2" id="KW-0378">Hydrolase</keyword>
<dbReference type="EMBL" id="LT598490">
    <property type="protein sequence ID" value="SCW02222.1"/>
    <property type="molecule type" value="Genomic_DNA"/>
</dbReference>
<dbReference type="GO" id="GO:0016813">
    <property type="term" value="F:hydrolase activity, acting on carbon-nitrogen (but not peptide) bonds, in linear amidines"/>
    <property type="evidence" value="ECO:0007669"/>
    <property type="project" value="InterPro"/>
</dbReference>
<reference evidence="5" key="1">
    <citation type="submission" date="2016-03" db="EMBL/GenBank/DDBJ databases">
        <authorList>
            <person name="Devillers H."/>
        </authorList>
    </citation>
    <scope>NUCLEOTIDE SEQUENCE [LARGE SCALE GENOMIC DNA]</scope>
</reference>
<name>A0A1G4MEE7_LACFM</name>
<dbReference type="NCBIfam" id="TIGR01879">
    <property type="entry name" value="hydantase"/>
    <property type="match status" value="1"/>
</dbReference>
<dbReference type="CDD" id="cd03884">
    <property type="entry name" value="M20_bAS"/>
    <property type="match status" value="1"/>
</dbReference>
<gene>
    <name evidence="4" type="ORF">LAFE_0F01662G</name>
</gene>